<evidence type="ECO:0000313" key="2">
    <source>
        <dbReference type="EMBL" id="KAK5633587.1"/>
    </source>
</evidence>
<protein>
    <submittedName>
        <fullName evidence="2">Uncharacterized protein</fullName>
    </submittedName>
</protein>
<evidence type="ECO:0000256" key="1">
    <source>
        <dbReference type="SAM" id="Phobius"/>
    </source>
</evidence>
<comment type="caution">
    <text evidence="2">The sequence shown here is derived from an EMBL/GenBank/DDBJ whole genome shotgun (WGS) entry which is preliminary data.</text>
</comment>
<organism evidence="2 3">
    <name type="scientific">Xylaria bambusicola</name>
    <dbReference type="NCBI Taxonomy" id="326684"/>
    <lineage>
        <taxon>Eukaryota</taxon>
        <taxon>Fungi</taxon>
        <taxon>Dikarya</taxon>
        <taxon>Ascomycota</taxon>
        <taxon>Pezizomycotina</taxon>
        <taxon>Sordariomycetes</taxon>
        <taxon>Xylariomycetidae</taxon>
        <taxon>Xylariales</taxon>
        <taxon>Xylariaceae</taxon>
        <taxon>Xylaria</taxon>
    </lineage>
</organism>
<dbReference type="Proteomes" id="UP001305414">
    <property type="component" value="Unassembled WGS sequence"/>
</dbReference>
<keyword evidence="1" id="KW-1133">Transmembrane helix</keyword>
<gene>
    <name evidence="2" type="ORF">RRF57_009301</name>
</gene>
<keyword evidence="1" id="KW-0472">Membrane</keyword>
<dbReference type="AlphaFoldDB" id="A0AAN7Z7R5"/>
<keyword evidence="3" id="KW-1185">Reference proteome</keyword>
<feature type="transmembrane region" description="Helical" evidence="1">
    <location>
        <begin position="171"/>
        <end position="195"/>
    </location>
</feature>
<sequence>MFSTTVWVDILAWSHPGSHRVVLPSIRSPTDHDVLKSIAESMANVEVASDVGGRQHDYKRALLLDGAILGQLGLEELLFLPPLIPGGFHSIGVVGFEVGVIERYEPRDTVRVNPGDVAAAIYQDVASHLLFFSPGSGLDVTGQLGCVGAGGLGLGFGGLGLGSTSSTVTGALLSLLQLESSLLLLPLAFFLAFFLDYM</sequence>
<reference evidence="2 3" key="1">
    <citation type="submission" date="2023-10" db="EMBL/GenBank/DDBJ databases">
        <title>Draft genome sequence of Xylaria bambusicola isolate GMP-LS, the root and basal stem rot pathogen of sugarcane in Indonesia.</title>
        <authorList>
            <person name="Selvaraj P."/>
            <person name="Muralishankar V."/>
            <person name="Muruganantham S."/>
            <person name="Sp S."/>
            <person name="Haryani S."/>
            <person name="Lau K.J.X."/>
            <person name="Naqvi N.I."/>
        </authorList>
    </citation>
    <scope>NUCLEOTIDE SEQUENCE [LARGE SCALE GENOMIC DNA]</scope>
    <source>
        <strain evidence="2">GMP-LS</strain>
    </source>
</reference>
<proteinExistence type="predicted"/>
<accession>A0AAN7Z7R5</accession>
<keyword evidence="1" id="KW-0812">Transmembrane</keyword>
<dbReference type="EMBL" id="JAWHQM010000033">
    <property type="protein sequence ID" value="KAK5633587.1"/>
    <property type="molecule type" value="Genomic_DNA"/>
</dbReference>
<evidence type="ECO:0000313" key="3">
    <source>
        <dbReference type="Proteomes" id="UP001305414"/>
    </source>
</evidence>
<name>A0AAN7Z7R5_9PEZI</name>